<dbReference type="AlphaFoldDB" id="A0A486XQF8"/>
<reference evidence="1" key="1">
    <citation type="submission" date="2019-04" db="EMBL/GenBank/DDBJ databases">
        <authorList>
            <person name="Brambilla D."/>
        </authorList>
    </citation>
    <scope>NUCLEOTIDE SEQUENCE</scope>
    <source>
        <strain evidence="1">BAL1</strain>
    </source>
</reference>
<protein>
    <submittedName>
        <fullName evidence="1">Uncharacterized protein</fullName>
    </submittedName>
</protein>
<dbReference type="EMBL" id="CAAJGR010000088">
    <property type="protein sequence ID" value="VHO03935.1"/>
    <property type="molecule type" value="Genomic_DNA"/>
</dbReference>
<gene>
    <name evidence="1" type="ORF">BAL341_1645</name>
</gene>
<sequence length="140" mass="16198">MIVDLLIKELRELGEVSKPLFAVIEGFSEDRLFVYIFGNSMGLPTISVVVDEPLPENKNSQVLLKGLLIWKAEDRNPDAEVYLKAIHEYPDESYDFRYFKLQAIRDEGDHLILIGDKAEALELRQHYDAFDESMYADEEE</sequence>
<name>A0A486XQF8_9GAMM</name>
<accession>A0A486XQF8</accession>
<organism evidence="1">
    <name type="scientific">Rheinheimera sp. BAL341</name>
    <dbReference type="NCBI Taxonomy" id="1708203"/>
    <lineage>
        <taxon>Bacteria</taxon>
        <taxon>Pseudomonadati</taxon>
        <taxon>Pseudomonadota</taxon>
        <taxon>Gammaproteobacteria</taxon>
        <taxon>Chromatiales</taxon>
        <taxon>Chromatiaceae</taxon>
        <taxon>Rheinheimera</taxon>
    </lineage>
</organism>
<evidence type="ECO:0000313" key="1">
    <source>
        <dbReference type="EMBL" id="VHO03935.1"/>
    </source>
</evidence>
<proteinExistence type="predicted"/>